<accession>A0ABT0D7M9</accession>
<evidence type="ECO:0000259" key="1">
    <source>
        <dbReference type="PROSITE" id="PS51819"/>
    </source>
</evidence>
<dbReference type="EMBL" id="JALKCH010000002">
    <property type="protein sequence ID" value="MCK0195961.1"/>
    <property type="molecule type" value="Genomic_DNA"/>
</dbReference>
<comment type="caution">
    <text evidence="2">The sequence shown here is derived from an EMBL/GenBank/DDBJ whole genome shotgun (WGS) entry which is preliminary data.</text>
</comment>
<protein>
    <submittedName>
        <fullName evidence="2">VOC family protein</fullName>
    </submittedName>
</protein>
<dbReference type="Gene3D" id="3.10.180.10">
    <property type="entry name" value="2,3-Dihydroxybiphenyl 1,2-Dioxygenase, domain 1"/>
    <property type="match status" value="1"/>
</dbReference>
<dbReference type="RefSeq" id="WP_247026525.1">
    <property type="nucleotide sequence ID" value="NZ_JALKCH010000002.1"/>
</dbReference>
<evidence type="ECO:0000313" key="3">
    <source>
        <dbReference type="Proteomes" id="UP001203284"/>
    </source>
</evidence>
<dbReference type="InterPro" id="IPR029068">
    <property type="entry name" value="Glyas_Bleomycin-R_OHBP_Dase"/>
</dbReference>
<dbReference type="Proteomes" id="UP001203284">
    <property type="component" value="Unassembled WGS sequence"/>
</dbReference>
<dbReference type="PROSITE" id="PS51819">
    <property type="entry name" value="VOC"/>
    <property type="match status" value="1"/>
</dbReference>
<feature type="domain" description="VOC" evidence="1">
    <location>
        <begin position="13"/>
        <end position="142"/>
    </location>
</feature>
<dbReference type="SUPFAM" id="SSF54593">
    <property type="entry name" value="Glyoxalase/Bleomycin resistance protein/Dihydroxybiphenyl dioxygenase"/>
    <property type="match status" value="1"/>
</dbReference>
<organism evidence="2 3">
    <name type="scientific">Ancylobacter crimeensis</name>
    <dbReference type="NCBI Taxonomy" id="2579147"/>
    <lineage>
        <taxon>Bacteria</taxon>
        <taxon>Pseudomonadati</taxon>
        <taxon>Pseudomonadota</taxon>
        <taxon>Alphaproteobacteria</taxon>
        <taxon>Hyphomicrobiales</taxon>
        <taxon>Xanthobacteraceae</taxon>
        <taxon>Ancylobacter</taxon>
    </lineage>
</organism>
<dbReference type="InterPro" id="IPR037523">
    <property type="entry name" value="VOC_core"/>
</dbReference>
<sequence length="157" mass="16391">MQEVDVKVAAGLSLSLVTLGVEDIARAARFYEALGMVRRARSAEGVVFLQADGPGGAGGVVLSLYPRHELATDAGVIPGRPGAFGGIALACNRRTPEEVDATIARALAAGGRALRPAQHVFWGGYSGYVADPDGYPWEIAHNPGFPLDPDGRLVLPD</sequence>
<evidence type="ECO:0000313" key="2">
    <source>
        <dbReference type="EMBL" id="MCK0195961.1"/>
    </source>
</evidence>
<keyword evidence="3" id="KW-1185">Reference proteome</keyword>
<name>A0ABT0D7M9_9HYPH</name>
<reference evidence="2 3" key="1">
    <citation type="submission" date="2022-04" db="EMBL/GenBank/DDBJ databases">
        <authorList>
            <person name="Grouzdev D.S."/>
            <person name="Pantiukh K.S."/>
            <person name="Krutkina M.S."/>
        </authorList>
    </citation>
    <scope>NUCLEOTIDE SEQUENCE [LARGE SCALE GENOMIC DNA]</scope>
    <source>
        <strain evidence="2 3">6x-1</strain>
    </source>
</reference>
<proteinExistence type="predicted"/>
<gene>
    <name evidence="2" type="ORF">MWN34_03450</name>
</gene>
<dbReference type="PANTHER" id="PTHR36503:SF1">
    <property type="entry name" value="BLR2520 PROTEIN"/>
    <property type="match status" value="1"/>
</dbReference>
<dbReference type="Pfam" id="PF00903">
    <property type="entry name" value="Glyoxalase"/>
    <property type="match status" value="1"/>
</dbReference>
<dbReference type="PANTHER" id="PTHR36503">
    <property type="entry name" value="BLR2520 PROTEIN"/>
    <property type="match status" value="1"/>
</dbReference>
<dbReference type="InterPro" id="IPR004360">
    <property type="entry name" value="Glyas_Fos-R_dOase_dom"/>
</dbReference>